<gene>
    <name evidence="3" type="ORF">ESZ00_18245</name>
</gene>
<proteinExistence type="predicted"/>
<dbReference type="Gene3D" id="3.40.350.10">
    <property type="entry name" value="Creatinase/prolidase N-terminal domain"/>
    <property type="match status" value="1"/>
</dbReference>
<dbReference type="OrthoDB" id="4850044at2"/>
<protein>
    <submittedName>
        <fullName evidence="3">M24 family metallopeptidase</fullName>
    </submittedName>
</protein>
<name>A0A4Q1S8T4_9BACT</name>
<dbReference type="PANTHER" id="PTHR46112">
    <property type="entry name" value="AMINOPEPTIDASE"/>
    <property type="match status" value="1"/>
</dbReference>
<dbReference type="InterPro" id="IPR000994">
    <property type="entry name" value="Pept_M24"/>
</dbReference>
<dbReference type="CDD" id="cd01066">
    <property type="entry name" value="APP_MetAP"/>
    <property type="match status" value="1"/>
</dbReference>
<dbReference type="Pfam" id="PF01321">
    <property type="entry name" value="Creatinase_N"/>
    <property type="match status" value="1"/>
</dbReference>
<feature type="domain" description="Creatinase N-terminal" evidence="2">
    <location>
        <begin position="24"/>
        <end position="127"/>
    </location>
</feature>
<evidence type="ECO:0000313" key="3">
    <source>
        <dbReference type="EMBL" id="RXS93299.1"/>
    </source>
</evidence>
<accession>A0A4Q1S8T4</accession>
<dbReference type="InterPro" id="IPR029149">
    <property type="entry name" value="Creatin/AminoP/Spt16_N"/>
</dbReference>
<dbReference type="PANTHER" id="PTHR46112:SF2">
    <property type="entry name" value="XAA-PRO AMINOPEPTIDASE P-RELATED"/>
    <property type="match status" value="1"/>
</dbReference>
<dbReference type="AlphaFoldDB" id="A0A4Q1S8T4"/>
<dbReference type="EMBL" id="SDMK01000005">
    <property type="protein sequence ID" value="RXS93299.1"/>
    <property type="molecule type" value="Genomic_DNA"/>
</dbReference>
<dbReference type="RefSeq" id="WP_129209841.1">
    <property type="nucleotide sequence ID" value="NZ_BMGU01000002.1"/>
</dbReference>
<organism evidence="3 4">
    <name type="scientific">Silvibacterium dinghuense</name>
    <dbReference type="NCBI Taxonomy" id="1560006"/>
    <lineage>
        <taxon>Bacteria</taxon>
        <taxon>Pseudomonadati</taxon>
        <taxon>Acidobacteriota</taxon>
        <taxon>Terriglobia</taxon>
        <taxon>Terriglobales</taxon>
        <taxon>Acidobacteriaceae</taxon>
        <taxon>Silvibacterium</taxon>
    </lineage>
</organism>
<comment type="caution">
    <text evidence="3">The sequence shown here is derived from an EMBL/GenBank/DDBJ whole genome shotgun (WGS) entry which is preliminary data.</text>
</comment>
<dbReference type="SUPFAM" id="SSF53092">
    <property type="entry name" value="Creatinase/prolidase N-terminal domain"/>
    <property type="match status" value="1"/>
</dbReference>
<feature type="domain" description="Peptidase M24" evidence="1">
    <location>
        <begin position="151"/>
        <end position="344"/>
    </location>
</feature>
<evidence type="ECO:0000259" key="2">
    <source>
        <dbReference type="Pfam" id="PF01321"/>
    </source>
</evidence>
<evidence type="ECO:0000259" key="1">
    <source>
        <dbReference type="Pfam" id="PF00557"/>
    </source>
</evidence>
<evidence type="ECO:0000313" key="4">
    <source>
        <dbReference type="Proteomes" id="UP000290253"/>
    </source>
</evidence>
<dbReference type="SUPFAM" id="SSF55920">
    <property type="entry name" value="Creatinase/aminopeptidase"/>
    <property type="match status" value="1"/>
</dbReference>
<dbReference type="InterPro" id="IPR050659">
    <property type="entry name" value="Peptidase_M24B"/>
</dbReference>
<dbReference type="Gene3D" id="3.90.230.10">
    <property type="entry name" value="Creatinase/methionine aminopeptidase superfamily"/>
    <property type="match status" value="1"/>
</dbReference>
<dbReference type="InterPro" id="IPR000587">
    <property type="entry name" value="Creatinase_N"/>
</dbReference>
<keyword evidence="4" id="KW-1185">Reference proteome</keyword>
<sequence length="377" mass="41184">MSQTVQQPTLASSPDREHEIATKLDRLFSLLEERKLDAVLLSRHENLAWITAGQFEARVAQGSETAVGSLLITREGGKYCVTSENEAPRLEAEELGGLGYELATYPWWGSPAEVLKKLAGSRLGADTARPDAELLNLTGLRAPLLEPEIARFRQLGEETAEATVEVLEDLEPGVTEYEMAAQVSFELLARGITPTVLLMGVDERIYRYKHAVPRAGVLERYGMLNLCARRHGLILSITRFVHFGQPPAELLANYEHVARINAALHHATREGVTSAELFSTAAKAYAAAGAPDDIRLHHQGGPCGYVAREWVITPEGKERVTLPQAYAYNPSLRGAKVEDTVIVTGNGVEVLTATPTLPVIETELDGTLYRASNVLVK</sequence>
<dbReference type="Pfam" id="PF00557">
    <property type="entry name" value="Peptidase_M24"/>
    <property type="match status" value="1"/>
</dbReference>
<reference evidence="3 4" key="1">
    <citation type="journal article" date="2016" name="Int. J. Syst. Evol. Microbiol.">
        <title>Acidipila dinghuensis sp. nov., an acidobacterium isolated from forest soil.</title>
        <authorList>
            <person name="Jiang Y.W."/>
            <person name="Wang J."/>
            <person name="Chen M.H."/>
            <person name="Lv Y.Y."/>
            <person name="Qiu L.H."/>
        </authorList>
    </citation>
    <scope>NUCLEOTIDE SEQUENCE [LARGE SCALE GENOMIC DNA]</scope>
    <source>
        <strain evidence="3 4">DHOF10</strain>
    </source>
</reference>
<dbReference type="Proteomes" id="UP000290253">
    <property type="component" value="Unassembled WGS sequence"/>
</dbReference>
<dbReference type="InterPro" id="IPR036005">
    <property type="entry name" value="Creatinase/aminopeptidase-like"/>
</dbReference>